<evidence type="ECO:0000256" key="7">
    <source>
        <dbReference type="ARBA" id="ARBA00023155"/>
    </source>
</evidence>
<evidence type="ECO:0000256" key="4">
    <source>
        <dbReference type="ARBA" id="ARBA00023018"/>
    </source>
</evidence>
<evidence type="ECO:0000256" key="9">
    <source>
        <dbReference type="ARBA" id="ARBA00034102"/>
    </source>
</evidence>
<feature type="domain" description="T-SNARE coiled-coil homology" evidence="16">
    <location>
        <begin position="268"/>
        <end position="330"/>
    </location>
</feature>
<feature type="domain" description="Homeobox" evidence="15">
    <location>
        <begin position="87"/>
        <end position="147"/>
    </location>
</feature>
<comment type="subcellular location">
    <subcellularLocation>
        <location evidence="10 11">Nucleus</location>
    </subcellularLocation>
    <subcellularLocation>
        <location evidence="9">Synapse</location>
        <location evidence="9">Synaptosome</location>
    </subcellularLocation>
</comment>
<evidence type="ECO:0000256" key="13">
    <source>
        <dbReference type="SAM" id="Coils"/>
    </source>
</evidence>
<dbReference type="EMBL" id="CALNXJ010000028">
    <property type="protein sequence ID" value="CAH3134394.1"/>
    <property type="molecule type" value="Genomic_DNA"/>
</dbReference>
<accession>A0AAU9X2E3</accession>
<dbReference type="SUPFAM" id="SSF58038">
    <property type="entry name" value="SNARE fusion complex"/>
    <property type="match status" value="2"/>
</dbReference>
<dbReference type="PROSITE" id="PS50192">
    <property type="entry name" value="T_SNARE"/>
    <property type="match status" value="2"/>
</dbReference>
<dbReference type="GO" id="GO:0031201">
    <property type="term" value="C:SNARE complex"/>
    <property type="evidence" value="ECO:0007669"/>
    <property type="project" value="TreeGrafter"/>
</dbReference>
<dbReference type="SMART" id="SM00397">
    <property type="entry name" value="t_SNARE"/>
    <property type="match status" value="2"/>
</dbReference>
<name>A0AAU9X2E3_9CNID</name>
<protein>
    <recommendedName>
        <fullName evidence="12">Synaptosomal-associated protein</fullName>
    </recommendedName>
</protein>
<feature type="compositionally biased region" description="Polar residues" evidence="14">
    <location>
        <begin position="61"/>
        <end position="77"/>
    </location>
</feature>
<keyword evidence="5 13" id="KW-0175">Coiled coil</keyword>
<dbReference type="GO" id="GO:0005634">
    <property type="term" value="C:nucleus"/>
    <property type="evidence" value="ECO:0007669"/>
    <property type="project" value="UniProtKB-SubCell"/>
</dbReference>
<organism evidence="17 18">
    <name type="scientific">Pocillopora meandrina</name>
    <dbReference type="NCBI Taxonomy" id="46732"/>
    <lineage>
        <taxon>Eukaryota</taxon>
        <taxon>Metazoa</taxon>
        <taxon>Cnidaria</taxon>
        <taxon>Anthozoa</taxon>
        <taxon>Hexacorallia</taxon>
        <taxon>Scleractinia</taxon>
        <taxon>Astrocoeniina</taxon>
        <taxon>Pocilloporidae</taxon>
        <taxon>Pocillopora</taxon>
    </lineage>
</organism>
<evidence type="ECO:0000259" key="15">
    <source>
        <dbReference type="PROSITE" id="PS50071"/>
    </source>
</evidence>
<keyword evidence="18" id="KW-1185">Reference proteome</keyword>
<keyword evidence="7 10" id="KW-0371">Homeobox</keyword>
<proteinExistence type="inferred from homology"/>
<keyword evidence="8 10" id="KW-0539">Nucleus</keyword>
<dbReference type="CDD" id="cd15889">
    <property type="entry name" value="SNARE_SNAP25N_23N"/>
    <property type="match status" value="1"/>
</dbReference>
<reference evidence="17 18" key="1">
    <citation type="submission" date="2022-05" db="EMBL/GenBank/DDBJ databases">
        <authorList>
            <consortium name="Genoscope - CEA"/>
            <person name="William W."/>
        </authorList>
    </citation>
    <scope>NUCLEOTIDE SEQUENCE [LARGE SCALE GENOMIC DNA]</scope>
</reference>
<keyword evidence="3" id="KW-0677">Repeat</keyword>
<dbReference type="PROSITE" id="PS00027">
    <property type="entry name" value="HOMEOBOX_1"/>
    <property type="match status" value="1"/>
</dbReference>
<evidence type="ECO:0000256" key="1">
    <source>
        <dbReference type="ARBA" id="ARBA00009480"/>
    </source>
</evidence>
<dbReference type="FunFam" id="1.20.5.110:FF:000018">
    <property type="entry name" value="Synaptosomal-associated protein"/>
    <property type="match status" value="1"/>
</dbReference>
<dbReference type="Proteomes" id="UP001159428">
    <property type="component" value="Unassembled WGS sequence"/>
</dbReference>
<dbReference type="InterPro" id="IPR009057">
    <property type="entry name" value="Homeodomain-like_sf"/>
</dbReference>
<evidence type="ECO:0000256" key="11">
    <source>
        <dbReference type="RuleBase" id="RU000682"/>
    </source>
</evidence>
<dbReference type="Gene3D" id="1.10.10.60">
    <property type="entry name" value="Homeodomain-like"/>
    <property type="match status" value="1"/>
</dbReference>
<dbReference type="InterPro" id="IPR017970">
    <property type="entry name" value="Homeobox_CS"/>
</dbReference>
<dbReference type="PANTHER" id="PTHR19305">
    <property type="entry name" value="SYNAPTOSOMAL ASSOCIATED PROTEIN"/>
    <property type="match status" value="1"/>
</dbReference>
<dbReference type="GO" id="GO:0005484">
    <property type="term" value="F:SNAP receptor activity"/>
    <property type="evidence" value="ECO:0007669"/>
    <property type="project" value="TreeGrafter"/>
</dbReference>
<evidence type="ECO:0000256" key="8">
    <source>
        <dbReference type="ARBA" id="ARBA00023242"/>
    </source>
</evidence>
<evidence type="ECO:0000256" key="3">
    <source>
        <dbReference type="ARBA" id="ARBA00022737"/>
    </source>
</evidence>
<dbReference type="GO" id="GO:0043005">
    <property type="term" value="C:neuron projection"/>
    <property type="evidence" value="ECO:0007669"/>
    <property type="project" value="UniProtKB-KW"/>
</dbReference>
<evidence type="ECO:0000313" key="18">
    <source>
        <dbReference type="Proteomes" id="UP001159428"/>
    </source>
</evidence>
<dbReference type="GO" id="GO:0016082">
    <property type="term" value="P:synaptic vesicle priming"/>
    <property type="evidence" value="ECO:0007669"/>
    <property type="project" value="TreeGrafter"/>
</dbReference>
<dbReference type="GO" id="GO:0019905">
    <property type="term" value="F:syntaxin binding"/>
    <property type="evidence" value="ECO:0007669"/>
    <property type="project" value="TreeGrafter"/>
</dbReference>
<dbReference type="GO" id="GO:0003677">
    <property type="term" value="F:DNA binding"/>
    <property type="evidence" value="ECO:0007669"/>
    <property type="project" value="UniProtKB-UniRule"/>
</dbReference>
<dbReference type="InterPro" id="IPR000727">
    <property type="entry name" value="T_SNARE_dom"/>
</dbReference>
<dbReference type="Gene3D" id="1.20.5.110">
    <property type="match status" value="2"/>
</dbReference>
<gene>
    <name evidence="17" type="ORF">PMEA_00015451</name>
</gene>
<dbReference type="PROSITE" id="PS50071">
    <property type="entry name" value="HOMEOBOX_2"/>
    <property type="match status" value="1"/>
</dbReference>
<feature type="DNA-binding region" description="Homeobox" evidence="10">
    <location>
        <begin position="89"/>
        <end position="148"/>
    </location>
</feature>
<comment type="similarity">
    <text evidence="1 12">Belongs to the SNAP-25 family.</text>
</comment>
<evidence type="ECO:0000256" key="14">
    <source>
        <dbReference type="SAM" id="MobiDB-lite"/>
    </source>
</evidence>
<feature type="domain" description="T-SNARE coiled-coil homology" evidence="16">
    <location>
        <begin position="394"/>
        <end position="456"/>
    </location>
</feature>
<dbReference type="Pfam" id="PF00835">
    <property type="entry name" value="SNAP-25"/>
    <property type="match status" value="1"/>
</dbReference>
<feature type="region of interest" description="Disordered" evidence="14">
    <location>
        <begin position="43"/>
        <end position="97"/>
    </location>
</feature>
<evidence type="ECO:0000256" key="5">
    <source>
        <dbReference type="ARBA" id="ARBA00023054"/>
    </source>
</evidence>
<dbReference type="InterPro" id="IPR000928">
    <property type="entry name" value="SNAP-25_dom"/>
</dbReference>
<dbReference type="GO" id="GO:0005886">
    <property type="term" value="C:plasma membrane"/>
    <property type="evidence" value="ECO:0007669"/>
    <property type="project" value="TreeGrafter"/>
</dbReference>
<feature type="coiled-coil region" evidence="13">
    <location>
        <begin position="299"/>
        <end position="333"/>
    </location>
</feature>
<evidence type="ECO:0000256" key="12">
    <source>
        <dbReference type="RuleBase" id="RU003496"/>
    </source>
</evidence>
<dbReference type="GO" id="GO:0031629">
    <property type="term" value="P:synaptic vesicle fusion to presynaptic active zone membrane"/>
    <property type="evidence" value="ECO:0007669"/>
    <property type="project" value="TreeGrafter"/>
</dbReference>
<evidence type="ECO:0000259" key="16">
    <source>
        <dbReference type="PROSITE" id="PS50192"/>
    </source>
</evidence>
<dbReference type="GO" id="GO:0000981">
    <property type="term" value="F:DNA-binding transcription factor activity, RNA polymerase II-specific"/>
    <property type="evidence" value="ECO:0007669"/>
    <property type="project" value="InterPro"/>
</dbReference>
<dbReference type="Pfam" id="PF00046">
    <property type="entry name" value="Homeodomain"/>
    <property type="match status" value="1"/>
</dbReference>
<dbReference type="CDD" id="cd00086">
    <property type="entry name" value="homeodomain"/>
    <property type="match status" value="1"/>
</dbReference>
<keyword evidence="4" id="KW-0770">Synapse</keyword>
<dbReference type="FunFam" id="1.20.5.110:FF:000007">
    <property type="entry name" value="Synaptosomal-associated protein"/>
    <property type="match status" value="1"/>
</dbReference>
<dbReference type="InterPro" id="IPR001356">
    <property type="entry name" value="HD"/>
</dbReference>
<dbReference type="GO" id="GO:0098793">
    <property type="term" value="C:presynapse"/>
    <property type="evidence" value="ECO:0007669"/>
    <property type="project" value="GOC"/>
</dbReference>
<dbReference type="CDD" id="cd15885">
    <property type="entry name" value="SNARE_SNAP25C"/>
    <property type="match status" value="1"/>
</dbReference>
<evidence type="ECO:0000256" key="6">
    <source>
        <dbReference type="ARBA" id="ARBA00023125"/>
    </source>
</evidence>
<keyword evidence="6 10" id="KW-0238">DNA-binding</keyword>
<comment type="caution">
    <text evidence="17">The sequence shown here is derived from an EMBL/GenBank/DDBJ whole genome shotgun (WGS) entry which is preliminary data.</text>
</comment>
<evidence type="ECO:0000256" key="2">
    <source>
        <dbReference type="ARBA" id="ARBA00022599"/>
    </source>
</evidence>
<dbReference type="PANTHER" id="PTHR19305:SF14">
    <property type="entry name" value="SYNAPTOSOMAL-ASSOCIATED PROTEIN-RELATED"/>
    <property type="match status" value="1"/>
</dbReference>
<evidence type="ECO:0000313" key="17">
    <source>
        <dbReference type="EMBL" id="CAH3134394.1"/>
    </source>
</evidence>
<evidence type="ECO:0000256" key="10">
    <source>
        <dbReference type="PROSITE-ProRule" id="PRU00108"/>
    </source>
</evidence>
<dbReference type="SUPFAM" id="SSF46689">
    <property type="entry name" value="Homeodomain-like"/>
    <property type="match status" value="1"/>
</dbReference>
<feature type="compositionally biased region" description="Low complexity" evidence="14">
    <location>
        <begin position="88"/>
        <end position="97"/>
    </location>
</feature>
<sequence>MEEYATALKNSVSLAMGPVKLKDEFSHRKSSFMVEDIVRNQNISPCPERCLPDPSFRDEMQTPQAMASGGRSSNMPSSCEEPSPVNGRSSKSRSSFSVEQVMQLERVFERQKYLGSRDRQRLAEQLQMSETQVKTWFQNRRMKMKKKLSEANERRAKISFLDNLDCMQQTGYHGYQAHQPYPPPGPPPEATHLLHPSLPPPECAWLNQSPFTFPPNQPFPRYLPPPPPSWESLPEHMIDRCTSVLEPFTMSDEDHMRSEITRMQMRGDELTDQSLESTRRMLQLAEESQEVGIKTLVALDEQGEQLDRVEENLDQINVDMREAERNLTGLEKCCGLCVCPWRRRKNFEKNEMYIKAFKSSDDGTLSTQPGARYAQDGNRGEAAKSGYIQKITGDDREDEMDENLGQVANIVGNLKSMAMDMGNEIDTQNRQLDRINAKAEANDVRIQNANTRARDILRNC</sequence>
<keyword evidence="2" id="KW-0771">Synaptosome</keyword>
<dbReference type="AlphaFoldDB" id="A0AAU9X2E3"/>
<dbReference type="SMART" id="SM00389">
    <property type="entry name" value="HOX"/>
    <property type="match status" value="1"/>
</dbReference>